<evidence type="ECO:0000313" key="1">
    <source>
        <dbReference type="EMBL" id="KAK7051748.1"/>
    </source>
</evidence>
<protein>
    <recommendedName>
        <fullName evidence="3">F-box protein</fullName>
    </recommendedName>
</protein>
<name>A0AAW0DIG5_9AGAR</name>
<reference evidence="1 2" key="1">
    <citation type="journal article" date="2024" name="J Genomics">
        <title>Draft genome sequencing and assembly of Favolaschia claudopus CIRM-BRFM 2984 isolated from oak limbs.</title>
        <authorList>
            <person name="Navarro D."/>
            <person name="Drula E."/>
            <person name="Chaduli D."/>
            <person name="Cazenave R."/>
            <person name="Ahrendt S."/>
            <person name="Wang J."/>
            <person name="Lipzen A."/>
            <person name="Daum C."/>
            <person name="Barry K."/>
            <person name="Grigoriev I.V."/>
            <person name="Favel A."/>
            <person name="Rosso M.N."/>
            <person name="Martin F."/>
        </authorList>
    </citation>
    <scope>NUCLEOTIDE SEQUENCE [LARGE SCALE GENOMIC DNA]</scope>
    <source>
        <strain evidence="1 2">CIRM-BRFM 2984</strain>
    </source>
</reference>
<organism evidence="1 2">
    <name type="scientific">Favolaschia claudopus</name>
    <dbReference type="NCBI Taxonomy" id="2862362"/>
    <lineage>
        <taxon>Eukaryota</taxon>
        <taxon>Fungi</taxon>
        <taxon>Dikarya</taxon>
        <taxon>Basidiomycota</taxon>
        <taxon>Agaricomycotina</taxon>
        <taxon>Agaricomycetes</taxon>
        <taxon>Agaricomycetidae</taxon>
        <taxon>Agaricales</taxon>
        <taxon>Marasmiineae</taxon>
        <taxon>Mycenaceae</taxon>
        <taxon>Favolaschia</taxon>
    </lineage>
</organism>
<dbReference type="EMBL" id="JAWWNJ010000007">
    <property type="protein sequence ID" value="KAK7051748.1"/>
    <property type="molecule type" value="Genomic_DNA"/>
</dbReference>
<accession>A0AAW0DIG5</accession>
<dbReference type="Proteomes" id="UP001362999">
    <property type="component" value="Unassembled WGS sequence"/>
</dbReference>
<dbReference type="AlphaFoldDB" id="A0AAW0DIG5"/>
<gene>
    <name evidence="1" type="ORF">R3P38DRAFT_2857190</name>
</gene>
<keyword evidence="2" id="KW-1185">Reference proteome</keyword>
<sequence>MNPLAQRPTVSTLLSPRLPLELERFVFELAAHRQRSDIPRFIRVAWRVKEWLEPVLYQFLLATAYSIHYLPPQPVHRLPRIRTEKLLSLISTKSPPFCNSVQRLLLNLDVERHAQLFYLVILAACSQLTELYFLSRRCLNSAYLPRLCELNSLHRLAVDAPRLFHPNPVDYGSSLFRNITHFELLSYCDPDTCSGIGEELAHAPSLTHIAFHNTVNIPAIHACVRANSHLTCILFRSNLPIHPHIRPLSPDVRMVCMPYDNLVLSWFRGVTSGHDHWAAADEFIAAKRAGKIDPSVYFTAPEPDFRDELNGIQRNYKI</sequence>
<evidence type="ECO:0000313" key="2">
    <source>
        <dbReference type="Proteomes" id="UP001362999"/>
    </source>
</evidence>
<proteinExistence type="predicted"/>
<evidence type="ECO:0008006" key="3">
    <source>
        <dbReference type="Google" id="ProtNLM"/>
    </source>
</evidence>
<comment type="caution">
    <text evidence="1">The sequence shown here is derived from an EMBL/GenBank/DDBJ whole genome shotgun (WGS) entry which is preliminary data.</text>
</comment>